<organism evidence="2">
    <name type="scientific">Desulfofervidus auxilii</name>
    <dbReference type="NCBI Taxonomy" id="1621989"/>
    <lineage>
        <taxon>Bacteria</taxon>
        <taxon>Pseudomonadati</taxon>
        <taxon>Thermodesulfobacteriota</taxon>
        <taxon>Candidatus Desulfofervidia</taxon>
        <taxon>Candidatus Desulfofervidales</taxon>
        <taxon>Candidatus Desulfofervidaceae</taxon>
        <taxon>Candidatus Desulfofervidus</taxon>
    </lineage>
</organism>
<dbReference type="PANTHER" id="PTHR35894:SF1">
    <property type="entry name" value="PHOSPHORIBULOKINASE _ URIDINE KINASE FAMILY"/>
    <property type="match status" value="1"/>
</dbReference>
<dbReference type="InterPro" id="IPR049945">
    <property type="entry name" value="AAA_22"/>
</dbReference>
<dbReference type="Gene3D" id="3.40.50.300">
    <property type="entry name" value="P-loop containing nucleotide triphosphate hydrolases"/>
    <property type="match status" value="1"/>
</dbReference>
<feature type="domain" description="AAA+ ATPase" evidence="1">
    <location>
        <begin position="42"/>
        <end position="177"/>
    </location>
</feature>
<reference evidence="2" key="1">
    <citation type="journal article" date="2020" name="mSystems">
        <title>Genome- and Community-Level Interaction Insights into Carbon Utilization and Element Cycling Functions of Hydrothermarchaeota in Hydrothermal Sediment.</title>
        <authorList>
            <person name="Zhou Z."/>
            <person name="Liu Y."/>
            <person name="Xu W."/>
            <person name="Pan J."/>
            <person name="Luo Z.H."/>
            <person name="Li M."/>
        </authorList>
    </citation>
    <scope>NUCLEOTIDE SEQUENCE [LARGE SCALE GENOMIC DNA]</scope>
    <source>
        <strain evidence="2">HyVt-45</strain>
    </source>
</reference>
<dbReference type="InterPro" id="IPR052026">
    <property type="entry name" value="ExeA_AAA_ATPase_DNA-bind"/>
</dbReference>
<proteinExistence type="predicted"/>
<dbReference type="InterPro" id="IPR017466">
    <property type="entry name" value="XrtA-assoc_ATPase-like"/>
</dbReference>
<dbReference type="InterPro" id="IPR027417">
    <property type="entry name" value="P-loop_NTPase"/>
</dbReference>
<accession>A0A7V1I4C2</accession>
<dbReference type="EMBL" id="DRKW01000169">
    <property type="protein sequence ID" value="HEB74161.1"/>
    <property type="molecule type" value="Genomic_DNA"/>
</dbReference>
<evidence type="ECO:0000259" key="1">
    <source>
        <dbReference type="SMART" id="SM00382"/>
    </source>
</evidence>
<dbReference type="SMART" id="SM00382">
    <property type="entry name" value="AAA"/>
    <property type="match status" value="1"/>
</dbReference>
<dbReference type="Pfam" id="PF13401">
    <property type="entry name" value="AAA_22"/>
    <property type="match status" value="1"/>
</dbReference>
<dbReference type="GO" id="GO:0016887">
    <property type="term" value="F:ATP hydrolysis activity"/>
    <property type="evidence" value="ECO:0007669"/>
    <property type="project" value="InterPro"/>
</dbReference>
<comment type="caution">
    <text evidence="2">The sequence shown here is derived from an EMBL/GenBank/DDBJ whole genome shotgun (WGS) entry which is preliminary data.</text>
</comment>
<dbReference type="Proteomes" id="UP000886268">
    <property type="component" value="Unassembled WGS sequence"/>
</dbReference>
<dbReference type="NCBIfam" id="TIGR03015">
    <property type="entry name" value="pepcterm_ATPase"/>
    <property type="match status" value="1"/>
</dbReference>
<name>A0A7V1I4C2_DESA2</name>
<gene>
    <name evidence="2" type="ORF">ENJ03_02955</name>
</gene>
<dbReference type="AlphaFoldDB" id="A0A7V1I4C2"/>
<dbReference type="InterPro" id="IPR003593">
    <property type="entry name" value="AAA+_ATPase"/>
</dbReference>
<evidence type="ECO:0000313" key="2">
    <source>
        <dbReference type="EMBL" id="HEB74161.1"/>
    </source>
</evidence>
<dbReference type="SUPFAM" id="SSF52540">
    <property type="entry name" value="P-loop containing nucleoside triphosphate hydrolases"/>
    <property type="match status" value="1"/>
</dbReference>
<protein>
    <submittedName>
        <fullName evidence="2">DUF2075 domain-containing protein</fullName>
    </submittedName>
</protein>
<sequence length="378" mass="43976">MYLNFYGLKEKPFQLLPDPSYFFLSSKHKTALNYLEYGILNNVGFIVITGEIGSGKTTLIKKFLSQLEKKIITAVISNTNVESKEFLQMLLQELGIEYSKEETKADLLNHLHHFLIEKYASRQQVVLIVDEAQNLPSAVLEEIRMISNLQTEKEFLIQIILVGQPPLREKLLHPSLEQFLQRVSLSYHLFPLNEQETKDYIKHRLKLAGARYPIFSEEALKAVFKHSQGVPRIINTLCEAALVYGFADEKREIGAEIIETIIEELYPYRLKQPEEKQPSLWATESPTTVMKESDGPSLHDMEKRLTNLENTVYNLQRKEIFLLYKIISLLEMIRTERQGSDFPIDLQKIHNQIQEIAQWKEEIEKEVGEIKRQLMNKI</sequence>
<dbReference type="PANTHER" id="PTHR35894">
    <property type="entry name" value="GENERAL SECRETION PATHWAY PROTEIN A-RELATED"/>
    <property type="match status" value="1"/>
</dbReference>